<protein>
    <submittedName>
        <fullName evidence="1">Uncharacterized protein</fullName>
    </submittedName>
</protein>
<evidence type="ECO:0000313" key="1">
    <source>
        <dbReference type="EMBL" id="RNA12116.1"/>
    </source>
</evidence>
<organism evidence="1 2">
    <name type="scientific">Brachionus plicatilis</name>
    <name type="common">Marine rotifer</name>
    <name type="synonym">Brachionus muelleri</name>
    <dbReference type="NCBI Taxonomy" id="10195"/>
    <lineage>
        <taxon>Eukaryota</taxon>
        <taxon>Metazoa</taxon>
        <taxon>Spiralia</taxon>
        <taxon>Gnathifera</taxon>
        <taxon>Rotifera</taxon>
        <taxon>Eurotatoria</taxon>
        <taxon>Monogononta</taxon>
        <taxon>Pseudotrocha</taxon>
        <taxon>Ploima</taxon>
        <taxon>Brachionidae</taxon>
        <taxon>Brachionus</taxon>
    </lineage>
</organism>
<dbReference type="AlphaFoldDB" id="A0A3M7QKZ6"/>
<evidence type="ECO:0000313" key="2">
    <source>
        <dbReference type="Proteomes" id="UP000276133"/>
    </source>
</evidence>
<name>A0A3M7QKZ6_BRAPC</name>
<sequence>MKTQSYVTLKIYFRIQKNNRLKPNMLTRLNSLFMAGKKGRPKNAIHRQHFSRRRTAFFSLKI</sequence>
<comment type="caution">
    <text evidence="1">The sequence shown here is derived from an EMBL/GenBank/DDBJ whole genome shotgun (WGS) entry which is preliminary data.</text>
</comment>
<dbReference type="EMBL" id="REGN01005765">
    <property type="protein sequence ID" value="RNA12116.1"/>
    <property type="molecule type" value="Genomic_DNA"/>
</dbReference>
<gene>
    <name evidence="1" type="ORF">BpHYR1_035694</name>
</gene>
<reference evidence="1 2" key="1">
    <citation type="journal article" date="2018" name="Sci. Rep.">
        <title>Genomic signatures of local adaptation to the degree of environmental predictability in rotifers.</title>
        <authorList>
            <person name="Franch-Gras L."/>
            <person name="Hahn C."/>
            <person name="Garcia-Roger E.M."/>
            <person name="Carmona M.J."/>
            <person name="Serra M."/>
            <person name="Gomez A."/>
        </authorList>
    </citation>
    <scope>NUCLEOTIDE SEQUENCE [LARGE SCALE GENOMIC DNA]</scope>
    <source>
        <strain evidence="1">HYR1</strain>
    </source>
</reference>
<dbReference type="Proteomes" id="UP000276133">
    <property type="component" value="Unassembled WGS sequence"/>
</dbReference>
<keyword evidence="2" id="KW-1185">Reference proteome</keyword>
<proteinExistence type="predicted"/>
<accession>A0A3M7QKZ6</accession>